<evidence type="ECO:0000256" key="4">
    <source>
        <dbReference type="PROSITE-ProRule" id="PRU00091"/>
    </source>
</evidence>
<dbReference type="Gene3D" id="3.30.40.10">
    <property type="entry name" value="Zinc/RING finger domain, C3HC4 (zinc finger)"/>
    <property type="match status" value="1"/>
</dbReference>
<evidence type="ECO:0000256" key="1">
    <source>
        <dbReference type="ARBA" id="ARBA00022723"/>
    </source>
</evidence>
<protein>
    <submittedName>
        <fullName evidence="6">Zinc finger fyve domain protein</fullName>
    </submittedName>
</protein>
<dbReference type="InterPro" id="IPR011011">
    <property type="entry name" value="Znf_FYVE_PHD"/>
</dbReference>
<dbReference type="Pfam" id="PF16696">
    <property type="entry name" value="ZFYVE21_C"/>
    <property type="match status" value="1"/>
</dbReference>
<dbReference type="InterPro" id="IPR000306">
    <property type="entry name" value="Znf_FYVE"/>
</dbReference>
<evidence type="ECO:0000313" key="6">
    <source>
        <dbReference type="EMBL" id="JAP78511.1"/>
    </source>
</evidence>
<accession>A0A131YKR9</accession>
<dbReference type="GO" id="GO:0008270">
    <property type="term" value="F:zinc ion binding"/>
    <property type="evidence" value="ECO:0007669"/>
    <property type="project" value="UniProtKB-KW"/>
</dbReference>
<keyword evidence="1" id="KW-0479">Metal-binding</keyword>
<dbReference type="PANTHER" id="PTHR39490">
    <property type="entry name" value="ARRESTIN DOMAIN-CONTAINING PROTEIN D"/>
    <property type="match status" value="1"/>
</dbReference>
<keyword evidence="3" id="KW-0862">Zinc</keyword>
<dbReference type="InterPro" id="IPR017455">
    <property type="entry name" value="Znf_FYVE-rel"/>
</dbReference>
<keyword evidence="2 4" id="KW-0863">Zinc-finger</keyword>
<dbReference type="InterPro" id="IPR052113">
    <property type="entry name" value="FYVE-type_Zinc_Finger"/>
</dbReference>
<name>A0A131YKR9_RHIAP</name>
<dbReference type="SUPFAM" id="SSF57903">
    <property type="entry name" value="FYVE/PHD zinc finger"/>
    <property type="match status" value="1"/>
</dbReference>
<feature type="domain" description="FYVE-type" evidence="5">
    <location>
        <begin position="38"/>
        <end position="93"/>
    </location>
</feature>
<dbReference type="EMBL" id="GEDV01010046">
    <property type="protein sequence ID" value="JAP78511.1"/>
    <property type="molecule type" value="Transcribed_RNA"/>
</dbReference>
<dbReference type="InterPro" id="IPR032031">
    <property type="entry name" value="ZFYVE21_C"/>
</dbReference>
<dbReference type="Pfam" id="PF01363">
    <property type="entry name" value="FYVE"/>
    <property type="match status" value="1"/>
</dbReference>
<dbReference type="InterPro" id="IPR013083">
    <property type="entry name" value="Znf_RING/FYVE/PHD"/>
</dbReference>
<dbReference type="PROSITE" id="PS50178">
    <property type="entry name" value="ZF_FYVE"/>
    <property type="match status" value="1"/>
</dbReference>
<proteinExistence type="predicted"/>
<organism evidence="6">
    <name type="scientific">Rhipicephalus appendiculatus</name>
    <name type="common">Brown ear tick</name>
    <dbReference type="NCBI Taxonomy" id="34631"/>
    <lineage>
        <taxon>Eukaryota</taxon>
        <taxon>Metazoa</taxon>
        <taxon>Ecdysozoa</taxon>
        <taxon>Arthropoda</taxon>
        <taxon>Chelicerata</taxon>
        <taxon>Arachnida</taxon>
        <taxon>Acari</taxon>
        <taxon>Parasitiformes</taxon>
        <taxon>Ixodida</taxon>
        <taxon>Ixodoidea</taxon>
        <taxon>Ixodidae</taxon>
        <taxon>Rhipicephalinae</taxon>
        <taxon>Rhipicephalus</taxon>
        <taxon>Rhipicephalus</taxon>
    </lineage>
</organism>
<dbReference type="SMART" id="SM00064">
    <property type="entry name" value="FYVE"/>
    <property type="match status" value="1"/>
</dbReference>
<reference evidence="6" key="1">
    <citation type="journal article" date="2016" name="Ticks Tick Borne Dis.">
        <title>De novo assembly and annotation of the salivary gland transcriptome of Rhipicephalus appendiculatus male and female ticks during blood feeding.</title>
        <authorList>
            <person name="de Castro M.H."/>
            <person name="de Klerk D."/>
            <person name="Pienaar R."/>
            <person name="Latif A.A."/>
            <person name="Rees D.J."/>
            <person name="Mans B.J."/>
        </authorList>
    </citation>
    <scope>NUCLEOTIDE SEQUENCE</scope>
    <source>
        <tissue evidence="6">Salivary glands</tissue>
    </source>
</reference>
<dbReference type="PANTHER" id="PTHR39490:SF8">
    <property type="entry name" value="ZINC FINGER FYVE DOMAIN-CONTAINING PROTEIN 21"/>
    <property type="match status" value="1"/>
</dbReference>
<dbReference type="Gene3D" id="2.30.29.160">
    <property type="entry name" value="Zinc finger FYVE domain-containing protein 21, C-terminal"/>
    <property type="match status" value="1"/>
</dbReference>
<evidence type="ECO:0000259" key="5">
    <source>
        <dbReference type="PROSITE" id="PS50178"/>
    </source>
</evidence>
<dbReference type="InterPro" id="IPR038632">
    <property type="entry name" value="ZFYVE21_C_sf"/>
</dbReference>
<evidence type="ECO:0000256" key="3">
    <source>
        <dbReference type="ARBA" id="ARBA00022833"/>
    </source>
</evidence>
<dbReference type="AlphaFoldDB" id="A0A131YKR9"/>
<sequence length="255" mass="28314">MTTGQKKLVRSKSGLRIVTVGNEELSPFHLDEPPWTPDRETADCWRCRSKFDFITRRHHCRRCGRVYCSSCCSRRLPLQRMCFVDPVRICHDCSPATLRENDFYDRHLRLLIAGAHFLVTVVPDTGAALPHCCRLSSDHRVLELENVQSKECIEIPLASICTYRILRPNSPGITDSTRSPSASDGGLSGVMIGYRPHGVTPGAGDEQQDATMEIAQTLLHLGLSPAPEAAAQGALWIVALNKAFRMIHSPDVSPE</sequence>
<evidence type="ECO:0000256" key="2">
    <source>
        <dbReference type="ARBA" id="ARBA00022771"/>
    </source>
</evidence>